<keyword evidence="1" id="KW-1133">Transmembrane helix</keyword>
<proteinExistence type="predicted"/>
<keyword evidence="4" id="KW-1185">Reference proteome</keyword>
<organism evidence="3 4">
    <name type="scientific">Isachenkonia alkalipeptolytica</name>
    <dbReference type="NCBI Taxonomy" id="2565777"/>
    <lineage>
        <taxon>Bacteria</taxon>
        <taxon>Bacillati</taxon>
        <taxon>Bacillota</taxon>
        <taxon>Clostridia</taxon>
        <taxon>Eubacteriales</taxon>
        <taxon>Clostridiaceae</taxon>
        <taxon>Isachenkonia</taxon>
    </lineage>
</organism>
<sequence>MLFLFIITEYLIALELQLHPVITLVALTLGSGGLSVLATNFISRFTWGTYPDIMTAQILYFALGDIASLDVDYLTVYKGMLSDELVKKVKQEDKDLFVWTVNSEGSIREVLQYDIKGIITDYPLRVREIMGRGNE</sequence>
<dbReference type="InterPro" id="IPR017946">
    <property type="entry name" value="PLC-like_Pdiesterase_TIM-brl"/>
</dbReference>
<evidence type="ECO:0000259" key="2">
    <source>
        <dbReference type="Pfam" id="PF03009"/>
    </source>
</evidence>
<dbReference type="InterPro" id="IPR030395">
    <property type="entry name" value="GP_PDE_dom"/>
</dbReference>
<dbReference type="RefSeq" id="WP_160719681.1">
    <property type="nucleotide sequence ID" value="NZ_SUMG01000004.1"/>
</dbReference>
<feature type="transmembrane region" description="Helical" evidence="1">
    <location>
        <begin position="20"/>
        <end position="42"/>
    </location>
</feature>
<name>A0AA43XJ61_9CLOT</name>
<dbReference type="AlphaFoldDB" id="A0AA43XJ61"/>
<accession>A0AA43XJ61</accession>
<feature type="domain" description="GP-PDE" evidence="2">
    <location>
        <begin position="80"/>
        <end position="123"/>
    </location>
</feature>
<evidence type="ECO:0000256" key="1">
    <source>
        <dbReference type="SAM" id="Phobius"/>
    </source>
</evidence>
<keyword evidence="1" id="KW-0812">Transmembrane</keyword>
<protein>
    <recommendedName>
        <fullName evidence="2">GP-PDE domain-containing protein</fullName>
    </recommendedName>
</protein>
<evidence type="ECO:0000313" key="3">
    <source>
        <dbReference type="EMBL" id="NBG87820.1"/>
    </source>
</evidence>
<gene>
    <name evidence="3" type="ORF">ISALK_04835</name>
</gene>
<dbReference type="EMBL" id="SUMG01000004">
    <property type="protein sequence ID" value="NBG87820.1"/>
    <property type="molecule type" value="Genomic_DNA"/>
</dbReference>
<dbReference type="SUPFAM" id="SSF51695">
    <property type="entry name" value="PLC-like phosphodiesterases"/>
    <property type="match status" value="1"/>
</dbReference>
<dbReference type="GO" id="GO:0008081">
    <property type="term" value="F:phosphoric diester hydrolase activity"/>
    <property type="evidence" value="ECO:0007669"/>
    <property type="project" value="InterPro"/>
</dbReference>
<dbReference type="GO" id="GO:0006629">
    <property type="term" value="P:lipid metabolic process"/>
    <property type="evidence" value="ECO:0007669"/>
    <property type="project" value="InterPro"/>
</dbReference>
<dbReference type="Pfam" id="PF03009">
    <property type="entry name" value="GDPD"/>
    <property type="match status" value="1"/>
</dbReference>
<keyword evidence="1" id="KW-0472">Membrane</keyword>
<evidence type="ECO:0000313" key="4">
    <source>
        <dbReference type="Proteomes" id="UP000449710"/>
    </source>
</evidence>
<dbReference type="Proteomes" id="UP000449710">
    <property type="component" value="Unassembled WGS sequence"/>
</dbReference>
<reference evidence="3 4" key="1">
    <citation type="submission" date="2019-04" db="EMBL/GenBank/DDBJ databases">
        <title>Isachenkonia alkalipeptolytica gen. nov. sp. nov. a new anaerobic, alkiliphilic organothrophic bacterium capable to reduce synthesized ferrihydrite isolated from a soda lake.</title>
        <authorList>
            <person name="Toshchakov S.V."/>
            <person name="Zavarzina D.G."/>
            <person name="Zhilina T.N."/>
            <person name="Kostrikina N.A."/>
            <person name="Kublanov I.V."/>
        </authorList>
    </citation>
    <scope>NUCLEOTIDE SEQUENCE [LARGE SCALE GENOMIC DNA]</scope>
    <source>
        <strain evidence="3 4">Z-1701</strain>
    </source>
</reference>
<dbReference type="Gene3D" id="3.20.20.190">
    <property type="entry name" value="Phosphatidylinositol (PI) phosphodiesterase"/>
    <property type="match status" value="1"/>
</dbReference>
<comment type="caution">
    <text evidence="3">The sequence shown here is derived from an EMBL/GenBank/DDBJ whole genome shotgun (WGS) entry which is preliminary data.</text>
</comment>